<comment type="caution">
    <text evidence="2">The sequence shown here is derived from an EMBL/GenBank/DDBJ whole genome shotgun (WGS) entry which is preliminary data.</text>
</comment>
<dbReference type="Proteomes" id="UP000193648">
    <property type="component" value="Unassembled WGS sequence"/>
</dbReference>
<evidence type="ECO:0000313" key="2">
    <source>
        <dbReference type="EMBL" id="ORY96097.1"/>
    </source>
</evidence>
<dbReference type="RefSeq" id="XP_021875516.1">
    <property type="nucleotide sequence ID" value="XM_022020069.1"/>
</dbReference>
<accession>A0A1Y2G8H4</accession>
<evidence type="ECO:0000313" key="3">
    <source>
        <dbReference type="Proteomes" id="UP000193648"/>
    </source>
</evidence>
<dbReference type="GeneID" id="33561913"/>
<name>A0A1Y2G8H4_9FUNG</name>
<feature type="compositionally biased region" description="Acidic residues" evidence="1">
    <location>
        <begin position="33"/>
        <end position="64"/>
    </location>
</feature>
<dbReference type="InParanoid" id="A0A1Y2G8H4"/>
<reference evidence="2 3" key="1">
    <citation type="submission" date="2016-07" db="EMBL/GenBank/DDBJ databases">
        <title>Pervasive Adenine N6-methylation of Active Genes in Fungi.</title>
        <authorList>
            <consortium name="DOE Joint Genome Institute"/>
            <person name="Mondo S.J."/>
            <person name="Dannebaum R.O."/>
            <person name="Kuo R.C."/>
            <person name="Labutti K."/>
            <person name="Haridas S."/>
            <person name="Kuo A."/>
            <person name="Salamov A."/>
            <person name="Ahrendt S.R."/>
            <person name="Lipzen A."/>
            <person name="Sullivan W."/>
            <person name="Andreopoulos W.B."/>
            <person name="Clum A."/>
            <person name="Lindquist E."/>
            <person name="Daum C."/>
            <person name="Ramamoorthy G.K."/>
            <person name="Gryganskyi A."/>
            <person name="Culley D."/>
            <person name="Magnuson J.K."/>
            <person name="James T.Y."/>
            <person name="O'Malley M.A."/>
            <person name="Stajich J.E."/>
            <person name="Spatafora J.W."/>
            <person name="Visel A."/>
            <person name="Grigoriev I.V."/>
        </authorList>
    </citation>
    <scope>NUCLEOTIDE SEQUENCE [LARGE SCALE GENOMIC DNA]</scope>
    <source>
        <strain evidence="2 3">NRRL 3116</strain>
    </source>
</reference>
<sequence>MMISLFMITNHLSLPPMTRRASVKVDVVQNNVEDVEWSDTESSTSEDNDENNDDGNNGGDDDVGPGDYGRRATSAASTIVTIKSTKSTKPIMKSNQETLSAPPKTKGSQQNDIIQVVNFMRETEKTKVEMIIKKMEIERIRIKMEEEREKK</sequence>
<proteinExistence type="predicted"/>
<dbReference type="AlphaFoldDB" id="A0A1Y2G8H4"/>
<feature type="compositionally biased region" description="Low complexity" evidence="1">
    <location>
        <begin position="77"/>
        <end position="94"/>
    </location>
</feature>
<protein>
    <submittedName>
        <fullName evidence="2">Uncharacterized protein</fullName>
    </submittedName>
</protein>
<gene>
    <name evidence="2" type="ORF">BCR41DRAFT_231670</name>
</gene>
<keyword evidence="3" id="KW-1185">Reference proteome</keyword>
<feature type="region of interest" description="Disordered" evidence="1">
    <location>
        <begin position="33"/>
        <end position="109"/>
    </location>
</feature>
<evidence type="ECO:0000256" key="1">
    <source>
        <dbReference type="SAM" id="MobiDB-lite"/>
    </source>
</evidence>
<dbReference type="EMBL" id="MCFF01000077">
    <property type="protein sequence ID" value="ORY96097.1"/>
    <property type="molecule type" value="Genomic_DNA"/>
</dbReference>
<organism evidence="2 3">
    <name type="scientific">Lobosporangium transversale</name>
    <dbReference type="NCBI Taxonomy" id="64571"/>
    <lineage>
        <taxon>Eukaryota</taxon>
        <taxon>Fungi</taxon>
        <taxon>Fungi incertae sedis</taxon>
        <taxon>Mucoromycota</taxon>
        <taxon>Mortierellomycotina</taxon>
        <taxon>Mortierellomycetes</taxon>
        <taxon>Mortierellales</taxon>
        <taxon>Mortierellaceae</taxon>
        <taxon>Lobosporangium</taxon>
    </lineage>
</organism>